<dbReference type="GO" id="GO:0009103">
    <property type="term" value="P:lipopolysaccharide biosynthetic process"/>
    <property type="evidence" value="ECO:0007669"/>
    <property type="project" value="TreeGrafter"/>
</dbReference>
<dbReference type="RefSeq" id="WP_205258541.1">
    <property type="nucleotide sequence ID" value="NZ_BAAAPV010000007.1"/>
</dbReference>
<organism evidence="5 6">
    <name type="scientific">Nakamurella flavida</name>
    <dbReference type="NCBI Taxonomy" id="363630"/>
    <lineage>
        <taxon>Bacteria</taxon>
        <taxon>Bacillati</taxon>
        <taxon>Actinomycetota</taxon>
        <taxon>Actinomycetes</taxon>
        <taxon>Nakamurellales</taxon>
        <taxon>Nakamurellaceae</taxon>
        <taxon>Nakamurella</taxon>
    </lineage>
</organism>
<keyword evidence="2" id="KW-0808">Transferase</keyword>
<evidence type="ECO:0000256" key="1">
    <source>
        <dbReference type="ARBA" id="ARBA00022676"/>
    </source>
</evidence>
<dbReference type="PANTHER" id="PTHR46401:SF2">
    <property type="entry name" value="GLYCOSYLTRANSFERASE WBBK-RELATED"/>
    <property type="match status" value="1"/>
</dbReference>
<dbReference type="SUPFAM" id="SSF53756">
    <property type="entry name" value="UDP-Glycosyltransferase/glycogen phosphorylase"/>
    <property type="match status" value="1"/>
</dbReference>
<dbReference type="Pfam" id="PF13439">
    <property type="entry name" value="Glyco_transf_4"/>
    <property type="match status" value="1"/>
</dbReference>
<evidence type="ECO:0000313" key="6">
    <source>
        <dbReference type="Proteomes" id="UP000663801"/>
    </source>
</evidence>
<reference evidence="5" key="1">
    <citation type="submission" date="2021-01" db="EMBL/GenBank/DDBJ databases">
        <title>KCTC 19127 draft genome.</title>
        <authorList>
            <person name="An D."/>
        </authorList>
    </citation>
    <scope>NUCLEOTIDE SEQUENCE</scope>
    <source>
        <strain evidence="5">KCTC 19127</strain>
    </source>
</reference>
<dbReference type="CDD" id="cd03809">
    <property type="entry name" value="GT4_MtfB-like"/>
    <property type="match status" value="1"/>
</dbReference>
<evidence type="ECO:0000256" key="2">
    <source>
        <dbReference type="ARBA" id="ARBA00022679"/>
    </source>
</evidence>
<feature type="domain" description="Glycosyltransferase subfamily 4-like N-terminal" evidence="4">
    <location>
        <begin position="16"/>
        <end position="169"/>
    </location>
</feature>
<dbReference type="InterPro" id="IPR028098">
    <property type="entry name" value="Glyco_trans_4-like_N"/>
</dbReference>
<evidence type="ECO:0000313" key="5">
    <source>
        <dbReference type="EMBL" id="MBM9478517.1"/>
    </source>
</evidence>
<dbReference type="Gene3D" id="3.40.50.2000">
    <property type="entry name" value="Glycogen Phosphorylase B"/>
    <property type="match status" value="2"/>
</dbReference>
<gene>
    <name evidence="5" type="ORF">JL107_18860</name>
</gene>
<evidence type="ECO:0000259" key="4">
    <source>
        <dbReference type="Pfam" id="PF13439"/>
    </source>
</evidence>
<dbReference type="InterPro" id="IPR001296">
    <property type="entry name" value="Glyco_trans_1"/>
</dbReference>
<feature type="domain" description="Glycosyl transferase family 1" evidence="3">
    <location>
        <begin position="192"/>
        <end position="348"/>
    </location>
</feature>
<dbReference type="AlphaFoldDB" id="A0A939C7U3"/>
<proteinExistence type="predicted"/>
<dbReference type="Pfam" id="PF00534">
    <property type="entry name" value="Glycos_transf_1"/>
    <property type="match status" value="1"/>
</dbReference>
<dbReference type="Proteomes" id="UP000663801">
    <property type="component" value="Unassembled WGS sequence"/>
</dbReference>
<name>A0A939C7U3_9ACTN</name>
<accession>A0A939C7U3</accession>
<dbReference type="GO" id="GO:0016757">
    <property type="term" value="F:glycosyltransferase activity"/>
    <property type="evidence" value="ECO:0007669"/>
    <property type="project" value="UniProtKB-KW"/>
</dbReference>
<evidence type="ECO:0000259" key="3">
    <source>
        <dbReference type="Pfam" id="PF00534"/>
    </source>
</evidence>
<protein>
    <submittedName>
        <fullName evidence="5">Glycosyltransferase family 4 protein</fullName>
    </submittedName>
</protein>
<dbReference type="PANTHER" id="PTHR46401">
    <property type="entry name" value="GLYCOSYLTRANSFERASE WBBK-RELATED"/>
    <property type="match status" value="1"/>
</dbReference>
<keyword evidence="6" id="KW-1185">Reference proteome</keyword>
<dbReference type="EMBL" id="JAERWL010000018">
    <property type="protein sequence ID" value="MBM9478517.1"/>
    <property type="molecule type" value="Genomic_DNA"/>
</dbReference>
<sequence>MPVLTVVTEQMLAAVPGGTGRYTAQITAALAAAPPAGWTVRSVTAWHRDLSPARVPGVAGPARLPAGRRVLHELWRRGLPPRVRGDRVHACTPLAPARSAGLVVTVHDAVPWTHPETLTPRGVGWHREIIARSVRHARALVVPSEAVADDLAGIFPQAADRLVVIPHGVSALPVPPDAADRRRRLALPAGGYLLTVATREPRKGLDVLLAALGALDTGAAGAAVPLVVVGQAGWGGVDVRAEAARAGVPAAALHLLGRVDDADLAAVLDGATALVAPSRSEGFGLPVLEAFAAGVPVISSDAPALVEVAGGAAVIVRREDPAALAGAIEALLADPERQAAMAARGRERAAGYSWAAAAEALWAVHLG</sequence>
<keyword evidence="1" id="KW-0328">Glycosyltransferase</keyword>
<comment type="caution">
    <text evidence="5">The sequence shown here is derived from an EMBL/GenBank/DDBJ whole genome shotgun (WGS) entry which is preliminary data.</text>
</comment>